<dbReference type="PANTHER" id="PTHR15503">
    <property type="entry name" value="LDOC1 RELATED"/>
    <property type="match status" value="1"/>
</dbReference>
<accession>A0A8C9WUC2</accession>
<dbReference type="InterPro" id="IPR032567">
    <property type="entry name" value="RTL1-rel"/>
</dbReference>
<evidence type="ECO:0000313" key="2">
    <source>
        <dbReference type="Ensembl" id="ENSSFOP00015078985.1"/>
    </source>
</evidence>
<name>A0A8C9WUC2_SCLFO</name>
<sequence length="310" mass="34737">LLFSGCFPFHNTSPLLTGVRARGFRDSAEYAQLRTALTKQGEFLGMHSQSLQRIQENVDGLIQVLQTGRILNPAFQGAPATPAEPVPPTPLEASGTVTRIATPERYDGSPDQCQDFLMQCELVFECSPRMYQTDAAKIAFVLSLLIGPAWEWATAGWRTRPRTTYDILREKFEAVFDHPHAGRAAGNYLMRLTQGSRSMAEYALEFRPLAAKSGWNSPALLTCFFEGLNPRIQDELTYRGEERDFDRFVETAIAIDNLGRSRQPLGTSPAEDRLQKEERRQRQVGRLCLYCGSPEHLRAACPKRPPQGTS</sequence>
<organism evidence="2 3">
    <name type="scientific">Scleropages formosus</name>
    <name type="common">Asian bonytongue</name>
    <name type="synonym">Osteoglossum formosum</name>
    <dbReference type="NCBI Taxonomy" id="113540"/>
    <lineage>
        <taxon>Eukaryota</taxon>
        <taxon>Metazoa</taxon>
        <taxon>Chordata</taxon>
        <taxon>Craniata</taxon>
        <taxon>Vertebrata</taxon>
        <taxon>Euteleostomi</taxon>
        <taxon>Actinopterygii</taxon>
        <taxon>Neopterygii</taxon>
        <taxon>Teleostei</taxon>
        <taxon>Osteoglossocephala</taxon>
        <taxon>Osteoglossomorpha</taxon>
        <taxon>Osteoglossiformes</taxon>
        <taxon>Osteoglossidae</taxon>
        <taxon>Scleropages</taxon>
    </lineage>
</organism>
<reference evidence="2" key="2">
    <citation type="submission" date="2025-08" db="UniProtKB">
        <authorList>
            <consortium name="Ensembl"/>
        </authorList>
    </citation>
    <scope>IDENTIFICATION</scope>
</reference>
<feature type="domain" description="Retrotransposon gag" evidence="1">
    <location>
        <begin position="141"/>
        <end position="230"/>
    </location>
</feature>
<dbReference type="InterPro" id="IPR005162">
    <property type="entry name" value="Retrotrans_gag_dom"/>
</dbReference>
<dbReference type="OrthoDB" id="8955945at2759"/>
<dbReference type="Pfam" id="PF03732">
    <property type="entry name" value="Retrotrans_gag"/>
    <property type="match status" value="1"/>
</dbReference>
<dbReference type="GeneTree" id="ENSGT00950000183173"/>
<reference evidence="2 3" key="1">
    <citation type="submission" date="2019-04" db="EMBL/GenBank/DDBJ databases">
        <authorList>
            <consortium name="Wellcome Sanger Institute Data Sharing"/>
        </authorList>
    </citation>
    <scope>NUCLEOTIDE SEQUENCE [LARGE SCALE GENOMIC DNA]</scope>
</reference>
<dbReference type="Proteomes" id="UP000694397">
    <property type="component" value="Chromosome 2"/>
</dbReference>
<keyword evidence="3" id="KW-1185">Reference proteome</keyword>
<evidence type="ECO:0000313" key="3">
    <source>
        <dbReference type="Proteomes" id="UP000694397"/>
    </source>
</evidence>
<dbReference type="AlphaFoldDB" id="A0A8C9WUC2"/>
<dbReference type="Ensembl" id="ENSSFOT00015061740.1">
    <property type="protein sequence ID" value="ENSSFOP00015078985.1"/>
    <property type="gene ID" value="ENSSFOG00015027876.1"/>
</dbReference>
<reference evidence="2" key="3">
    <citation type="submission" date="2025-09" db="UniProtKB">
        <authorList>
            <consortium name="Ensembl"/>
        </authorList>
    </citation>
    <scope>IDENTIFICATION</scope>
</reference>
<evidence type="ECO:0000259" key="1">
    <source>
        <dbReference type="Pfam" id="PF03732"/>
    </source>
</evidence>
<protein>
    <recommendedName>
        <fullName evidence="1">Retrotransposon gag domain-containing protein</fullName>
    </recommendedName>
</protein>
<proteinExistence type="predicted"/>
<dbReference type="PANTHER" id="PTHR15503:SF22">
    <property type="entry name" value="TRANSPOSON TY3-I GAG POLYPROTEIN"/>
    <property type="match status" value="1"/>
</dbReference>